<comment type="caution">
    <text evidence="3">The sequence shown here is derived from an EMBL/GenBank/DDBJ whole genome shotgun (WGS) entry which is preliminary data.</text>
</comment>
<feature type="region of interest" description="Disordered" evidence="1">
    <location>
        <begin position="213"/>
        <end position="254"/>
    </location>
</feature>
<feature type="compositionally biased region" description="Basic and acidic residues" evidence="1">
    <location>
        <begin position="243"/>
        <end position="254"/>
    </location>
</feature>
<proteinExistence type="predicted"/>
<evidence type="ECO:0000256" key="2">
    <source>
        <dbReference type="SAM" id="Phobius"/>
    </source>
</evidence>
<accession>A0A8H1LHZ4</accession>
<evidence type="ECO:0000256" key="1">
    <source>
        <dbReference type="SAM" id="MobiDB-lite"/>
    </source>
</evidence>
<dbReference type="EMBL" id="RCIY01000040">
    <property type="protein sequence ID" value="TGG85960.1"/>
    <property type="molecule type" value="Genomic_DNA"/>
</dbReference>
<evidence type="ECO:0008006" key="5">
    <source>
        <dbReference type="Google" id="ProtNLM"/>
    </source>
</evidence>
<keyword evidence="2" id="KW-0472">Membrane</keyword>
<keyword evidence="2" id="KW-1133">Transmembrane helix</keyword>
<dbReference type="GeneID" id="75180111"/>
<evidence type="ECO:0000313" key="3">
    <source>
        <dbReference type="EMBL" id="TGG85960.1"/>
    </source>
</evidence>
<feature type="compositionally biased region" description="Low complexity" evidence="1">
    <location>
        <begin position="1"/>
        <end position="23"/>
    </location>
</feature>
<organism evidence="3 4">
    <name type="scientific">Streptomyces albus</name>
    <dbReference type="NCBI Taxonomy" id="1888"/>
    <lineage>
        <taxon>Bacteria</taxon>
        <taxon>Bacillati</taxon>
        <taxon>Actinomycetota</taxon>
        <taxon>Actinomycetes</taxon>
        <taxon>Kitasatosporales</taxon>
        <taxon>Streptomycetaceae</taxon>
        <taxon>Streptomyces</taxon>
    </lineage>
</organism>
<dbReference type="RefSeq" id="WP_031029390.1">
    <property type="nucleotide sequence ID" value="NZ_BBQG01000049.1"/>
</dbReference>
<feature type="transmembrane region" description="Helical" evidence="2">
    <location>
        <begin position="188"/>
        <end position="207"/>
    </location>
</feature>
<dbReference type="Proteomes" id="UP000298111">
    <property type="component" value="Unassembled WGS sequence"/>
</dbReference>
<keyword evidence="2" id="KW-0812">Transmembrane</keyword>
<dbReference type="AlphaFoldDB" id="A0A8H1LHZ4"/>
<feature type="region of interest" description="Disordered" evidence="1">
    <location>
        <begin position="1"/>
        <end position="32"/>
    </location>
</feature>
<protein>
    <recommendedName>
        <fullName evidence="5">Lipopolysaccharide biosynthesis protein</fullName>
    </recommendedName>
</protein>
<evidence type="ECO:0000313" key="4">
    <source>
        <dbReference type="Proteomes" id="UP000298111"/>
    </source>
</evidence>
<reference evidence="3 4" key="1">
    <citation type="submission" date="2018-10" db="EMBL/GenBank/DDBJ databases">
        <title>Isolation of pseudouridimycin from Streptomyces albus DSM 40763.</title>
        <authorList>
            <person name="Rosenqvist P."/>
            <person name="Metsae-Ketelae M."/>
            <person name="Virta P."/>
        </authorList>
    </citation>
    <scope>NUCLEOTIDE SEQUENCE [LARGE SCALE GENOMIC DNA]</scope>
    <source>
        <strain evidence="3 4">DSM 40763</strain>
    </source>
</reference>
<name>A0A8H1LHZ4_9ACTN</name>
<feature type="region of interest" description="Disordered" evidence="1">
    <location>
        <begin position="120"/>
        <end position="142"/>
    </location>
</feature>
<gene>
    <name evidence="3" type="ORF">D8771_05915</name>
</gene>
<sequence length="254" mass="25627">MSRTAPGKAASEAAPPGAEAGPSAPAPPARRRGPLRRIPRWWPLPVCAVLGVAGGAGYAEVAEPRYEASSYVLVSPGARADTASALGYAQAYGKIATDAVVLTAAETRAKLPRGVLRAHVRSSTSPDAPMVQITGDSPRPGRAADYADAVARSLTRTAKQSAHRTGVRLTVVSPAAATLKPVFPSLPVAVAVGASAGGLVGGLLLLVRPQRRRDTGAAPVPAPAPGGDGTADTSPASGQSGEAEQRSDELEAAR</sequence>